<dbReference type="Gene3D" id="3.40.50.11590">
    <property type="match status" value="1"/>
</dbReference>
<dbReference type="InterPro" id="IPR007161">
    <property type="entry name" value="DUF364"/>
</dbReference>
<feature type="domain" description="DUF4213" evidence="2">
    <location>
        <begin position="20"/>
        <end position="102"/>
    </location>
</feature>
<organism evidence="3">
    <name type="scientific">marine sediment metagenome</name>
    <dbReference type="NCBI Taxonomy" id="412755"/>
    <lineage>
        <taxon>unclassified sequences</taxon>
        <taxon>metagenomes</taxon>
        <taxon>ecological metagenomes</taxon>
    </lineage>
</organism>
<sequence>MILEETIDFIKQIYKTHMIELPTITKVVIGLNYTGVEIKTPDFNSFLGLASTLTSITNKDDCSALKSSGSLTTKPITELLNWCSETPSIEKIVGIATLNSVSQHVLSVIKPYKRISKSLLEYLKIDKQTTVTFIGLMKPLIRKVGKITKLITIVEDTIPINKEFEEFNINHRIQELKGKDLSTDLLICSGTTLLNDSLEKILDLFRKRAQKVIILGPTASLVPDILFSHGIDIIGGIEITDLNSVFQIIQEGGGTKLFRPYVEKYNLIKE</sequence>
<reference evidence="3" key="1">
    <citation type="journal article" date="2015" name="Nature">
        <title>Complex archaea that bridge the gap between prokaryotes and eukaryotes.</title>
        <authorList>
            <person name="Spang A."/>
            <person name="Saw J.H."/>
            <person name="Jorgensen S.L."/>
            <person name="Zaremba-Niedzwiedzka K."/>
            <person name="Martijn J."/>
            <person name="Lind A.E."/>
            <person name="van Eijk R."/>
            <person name="Schleper C."/>
            <person name="Guy L."/>
            <person name="Ettema T.J."/>
        </authorList>
    </citation>
    <scope>NUCLEOTIDE SEQUENCE</scope>
</reference>
<accession>A0A0F9T309</accession>
<dbReference type="Gene3D" id="3.30.390.100">
    <property type="match status" value="1"/>
</dbReference>
<dbReference type="InterPro" id="IPR025251">
    <property type="entry name" value="DUF4213"/>
</dbReference>
<evidence type="ECO:0000259" key="1">
    <source>
        <dbReference type="Pfam" id="PF04016"/>
    </source>
</evidence>
<dbReference type="Pfam" id="PF04016">
    <property type="entry name" value="DUF364"/>
    <property type="match status" value="1"/>
</dbReference>
<name>A0A0F9T309_9ZZZZ</name>
<feature type="domain" description="Putative heavy-metal chelation" evidence="1">
    <location>
        <begin position="119"/>
        <end position="267"/>
    </location>
</feature>
<evidence type="ECO:0008006" key="4">
    <source>
        <dbReference type="Google" id="ProtNLM"/>
    </source>
</evidence>
<dbReference type="SUPFAM" id="SSF159713">
    <property type="entry name" value="Dhaf3308-like"/>
    <property type="match status" value="1"/>
</dbReference>
<evidence type="ECO:0000259" key="2">
    <source>
        <dbReference type="Pfam" id="PF13938"/>
    </source>
</evidence>
<dbReference type="AlphaFoldDB" id="A0A0F9T309"/>
<dbReference type="EMBL" id="LAZR01001514">
    <property type="protein sequence ID" value="KKN43391.1"/>
    <property type="molecule type" value="Genomic_DNA"/>
</dbReference>
<dbReference type="Pfam" id="PF13938">
    <property type="entry name" value="DUF4213"/>
    <property type="match status" value="1"/>
</dbReference>
<protein>
    <recommendedName>
        <fullName evidence="4">Heavy-metal chelation domain-containing protein</fullName>
    </recommendedName>
</protein>
<proteinExistence type="predicted"/>
<evidence type="ECO:0000313" key="3">
    <source>
        <dbReference type="EMBL" id="KKN43391.1"/>
    </source>
</evidence>
<gene>
    <name evidence="3" type="ORF">LCGC14_0703570</name>
</gene>
<comment type="caution">
    <text evidence="3">The sequence shown here is derived from an EMBL/GenBank/DDBJ whole genome shotgun (WGS) entry which is preliminary data.</text>
</comment>